<dbReference type="SUPFAM" id="SSF53850">
    <property type="entry name" value="Periplasmic binding protein-like II"/>
    <property type="match status" value="1"/>
</dbReference>
<dbReference type="PANTHER" id="PTHR30006">
    <property type="entry name" value="THIAMINE-BINDING PERIPLASMIC PROTEIN-RELATED"/>
    <property type="match status" value="1"/>
</dbReference>
<organism evidence="3 4">
    <name type="scientific">Streptomyces wedmorensis</name>
    <dbReference type="NCBI Taxonomy" id="43759"/>
    <lineage>
        <taxon>Bacteria</taxon>
        <taxon>Bacillati</taxon>
        <taxon>Actinomycetota</taxon>
        <taxon>Actinomycetes</taxon>
        <taxon>Kitasatosporales</taxon>
        <taxon>Streptomycetaceae</taxon>
        <taxon>Streptomyces</taxon>
    </lineage>
</organism>
<evidence type="ECO:0000256" key="2">
    <source>
        <dbReference type="SAM" id="SignalP"/>
    </source>
</evidence>
<keyword evidence="4" id="KW-1185">Reference proteome</keyword>
<protein>
    <submittedName>
        <fullName evidence="3">ABC transporter substrate-binding protein</fullName>
    </submittedName>
</protein>
<dbReference type="PANTHER" id="PTHR30006:SF2">
    <property type="entry name" value="ABC TRANSPORTER SUBSTRATE-BINDING PROTEIN"/>
    <property type="match status" value="1"/>
</dbReference>
<feature type="chain" id="PRO_5045812570" evidence="2">
    <location>
        <begin position="28"/>
        <end position="382"/>
    </location>
</feature>
<evidence type="ECO:0000313" key="3">
    <source>
        <dbReference type="EMBL" id="MFE5981481.1"/>
    </source>
</evidence>
<name>A0ABW6IV42_STRWE</name>
<gene>
    <name evidence="3" type="ORF">ACFQ63_17455</name>
</gene>
<proteinExistence type="predicted"/>
<evidence type="ECO:0000313" key="4">
    <source>
        <dbReference type="Proteomes" id="UP001600424"/>
    </source>
</evidence>
<dbReference type="Proteomes" id="UP001600424">
    <property type="component" value="Unassembled WGS sequence"/>
</dbReference>
<dbReference type="Gene3D" id="3.40.190.10">
    <property type="entry name" value="Periplasmic binding protein-like II"/>
    <property type="match status" value="2"/>
</dbReference>
<dbReference type="Pfam" id="PF13343">
    <property type="entry name" value="SBP_bac_6"/>
    <property type="match status" value="1"/>
</dbReference>
<sequence length="382" mass="41040">MVEPPRKRAVALSACLCVVALGLGACGEEDEPVQVVPVAEARSAEEAGGMDALIKEAKKEGTLHTTTLLRHWANYGGLMDGFEKKYGIKIVNSNPFGSSQQELDDIKASRGKASAPDVLDLGDAFAQSAARQGLLAPYKVADWDRIPPNQKDPNGAWFNSYGGYVSIGCDKTRVAVCPVSFADLLKPEYRGMVALNGNPTTAGSAFAGVYAAALANGGSFDDIQPGIDFFDELDGVGNYNRGNPNPEAIVRGETPISIEWDFLNLRHIDELRGTDVSWKVSIPFDGSFSQYYAQAINKYAPHPAAARLWQEYLAGTEGQNLRLSGYARPVLMDVMAKDGTLDQNKASRLPTVEGAAPAFPTDPQLNTALRVVRDNWTKAVGG</sequence>
<keyword evidence="1 2" id="KW-0732">Signal</keyword>
<accession>A0ABW6IV42</accession>
<dbReference type="RefSeq" id="WP_386251047.1">
    <property type="nucleotide sequence ID" value="NZ_JBHTRV010000011.1"/>
</dbReference>
<evidence type="ECO:0000256" key="1">
    <source>
        <dbReference type="ARBA" id="ARBA00022729"/>
    </source>
</evidence>
<reference evidence="3 4" key="1">
    <citation type="submission" date="2024-09" db="EMBL/GenBank/DDBJ databases">
        <title>The Natural Products Discovery Center: Release of the First 8490 Sequenced Strains for Exploring Actinobacteria Biosynthetic Diversity.</title>
        <authorList>
            <person name="Kalkreuter E."/>
            <person name="Kautsar S.A."/>
            <person name="Yang D."/>
            <person name="Bader C.D."/>
            <person name="Teijaro C.N."/>
            <person name="Fluegel L."/>
            <person name="Davis C.M."/>
            <person name="Simpson J.R."/>
            <person name="Lauterbach L."/>
            <person name="Steele A.D."/>
            <person name="Gui C."/>
            <person name="Meng S."/>
            <person name="Li G."/>
            <person name="Viehrig K."/>
            <person name="Ye F."/>
            <person name="Su P."/>
            <person name="Kiefer A.F."/>
            <person name="Nichols A."/>
            <person name="Cepeda A.J."/>
            <person name="Yan W."/>
            <person name="Fan B."/>
            <person name="Jiang Y."/>
            <person name="Adhikari A."/>
            <person name="Zheng C.-J."/>
            <person name="Schuster L."/>
            <person name="Cowan T.M."/>
            <person name="Smanski M.J."/>
            <person name="Chevrette M.G."/>
            <person name="De Carvalho L.P.S."/>
            <person name="Shen B."/>
        </authorList>
    </citation>
    <scope>NUCLEOTIDE SEQUENCE [LARGE SCALE GENOMIC DNA]</scope>
    <source>
        <strain evidence="3 4">NPDC056472</strain>
    </source>
</reference>
<dbReference type="EMBL" id="JBHTRV010000011">
    <property type="protein sequence ID" value="MFE5981481.1"/>
    <property type="molecule type" value="Genomic_DNA"/>
</dbReference>
<comment type="caution">
    <text evidence="3">The sequence shown here is derived from an EMBL/GenBank/DDBJ whole genome shotgun (WGS) entry which is preliminary data.</text>
</comment>
<feature type="signal peptide" evidence="2">
    <location>
        <begin position="1"/>
        <end position="27"/>
    </location>
</feature>
<dbReference type="PROSITE" id="PS51257">
    <property type="entry name" value="PROKAR_LIPOPROTEIN"/>
    <property type="match status" value="1"/>
</dbReference>